<protein>
    <submittedName>
        <fullName evidence="2">Uncharacterized protein</fullName>
    </submittedName>
</protein>
<dbReference type="OrthoDB" id="452621at2759"/>
<keyword evidence="3" id="KW-1185">Reference proteome</keyword>
<dbReference type="AlphaFoldDB" id="A0A1Q9EZ92"/>
<organism evidence="2 3">
    <name type="scientific">Symbiodinium microadriaticum</name>
    <name type="common">Dinoflagellate</name>
    <name type="synonym">Zooxanthella microadriatica</name>
    <dbReference type="NCBI Taxonomy" id="2951"/>
    <lineage>
        <taxon>Eukaryota</taxon>
        <taxon>Sar</taxon>
        <taxon>Alveolata</taxon>
        <taxon>Dinophyceae</taxon>
        <taxon>Suessiales</taxon>
        <taxon>Symbiodiniaceae</taxon>
        <taxon>Symbiodinium</taxon>
    </lineage>
</organism>
<evidence type="ECO:0000313" key="2">
    <source>
        <dbReference type="EMBL" id="OLQ12721.1"/>
    </source>
</evidence>
<proteinExistence type="predicted"/>
<reference evidence="2 3" key="1">
    <citation type="submission" date="2016-02" db="EMBL/GenBank/DDBJ databases">
        <title>Genome analysis of coral dinoflagellate symbionts highlights evolutionary adaptations to a symbiotic lifestyle.</title>
        <authorList>
            <person name="Aranda M."/>
            <person name="Li Y."/>
            <person name="Liew Y.J."/>
            <person name="Baumgarten S."/>
            <person name="Simakov O."/>
            <person name="Wilson M."/>
            <person name="Piel J."/>
            <person name="Ashoor H."/>
            <person name="Bougouffa S."/>
            <person name="Bajic V.B."/>
            <person name="Ryu T."/>
            <person name="Ravasi T."/>
            <person name="Bayer T."/>
            <person name="Micklem G."/>
            <person name="Kim H."/>
            <person name="Bhak J."/>
            <person name="Lajeunesse T.C."/>
            <person name="Voolstra C.R."/>
        </authorList>
    </citation>
    <scope>NUCLEOTIDE SEQUENCE [LARGE SCALE GENOMIC DNA]</scope>
    <source>
        <strain evidence="2 3">CCMP2467</strain>
    </source>
</reference>
<evidence type="ECO:0000313" key="3">
    <source>
        <dbReference type="Proteomes" id="UP000186817"/>
    </source>
</evidence>
<name>A0A1Q9EZ92_SYMMI</name>
<dbReference type="Proteomes" id="UP000186817">
    <property type="component" value="Unassembled WGS sequence"/>
</dbReference>
<accession>A0A1Q9EZ92</accession>
<sequence length="321" mass="35973">MQVPNNNANEHQNNDLHNIQGDELVVQQRRWIMAWNYMGAASQLGGTASTAPAPVFGWSGVDKNEYGNADPGDHSGLLQTWLDGQEEFTVVGLLRVLQKILHEILQQSFTQPNEPRPRWRVWFNIIETSPATPRKRATPSRGTAASQNALDGVSFSLLALEEGGIATLDENLHLALAAAQRCNKYMDQLLEWIEQQFQAVDAYLNTHLLKTHRAILLEKYRYIDPEPGAAPYNILKAQQILERVMPFTEQQVASALCDVRSLLLQWTTALWGEPIVLTESLGSHIEDQGPSLYRQNDSSGEETVSVSSHRRRRAHAAFDGD</sequence>
<dbReference type="EMBL" id="LSRX01000038">
    <property type="protein sequence ID" value="OLQ12721.1"/>
    <property type="molecule type" value="Genomic_DNA"/>
</dbReference>
<evidence type="ECO:0000256" key="1">
    <source>
        <dbReference type="SAM" id="MobiDB-lite"/>
    </source>
</evidence>
<feature type="compositionally biased region" description="Polar residues" evidence="1">
    <location>
        <begin position="293"/>
        <end position="302"/>
    </location>
</feature>
<gene>
    <name evidence="2" type="ORF">AK812_SmicGene3311</name>
</gene>
<feature type="region of interest" description="Disordered" evidence="1">
    <location>
        <begin position="288"/>
        <end position="321"/>
    </location>
</feature>
<comment type="caution">
    <text evidence="2">The sequence shown here is derived from an EMBL/GenBank/DDBJ whole genome shotgun (WGS) entry which is preliminary data.</text>
</comment>